<proteinExistence type="predicted"/>
<dbReference type="Proteomes" id="UP000612282">
    <property type="component" value="Unassembled WGS sequence"/>
</dbReference>
<feature type="region of interest" description="Disordered" evidence="1">
    <location>
        <begin position="1"/>
        <end position="29"/>
    </location>
</feature>
<evidence type="ECO:0000313" key="2">
    <source>
        <dbReference type="EMBL" id="GID53362.1"/>
    </source>
</evidence>
<dbReference type="EMBL" id="BOMG01000027">
    <property type="protein sequence ID" value="GID53362.1"/>
    <property type="molecule type" value="Genomic_DNA"/>
</dbReference>
<protein>
    <submittedName>
        <fullName evidence="2">Uncharacterized protein</fullName>
    </submittedName>
</protein>
<gene>
    <name evidence="2" type="ORF">Aco03nite_017660</name>
</gene>
<organism evidence="2 3">
    <name type="scientific">Actinoplanes couchii</name>
    <dbReference type="NCBI Taxonomy" id="403638"/>
    <lineage>
        <taxon>Bacteria</taxon>
        <taxon>Bacillati</taxon>
        <taxon>Actinomycetota</taxon>
        <taxon>Actinomycetes</taxon>
        <taxon>Micromonosporales</taxon>
        <taxon>Micromonosporaceae</taxon>
        <taxon>Actinoplanes</taxon>
    </lineage>
</organism>
<evidence type="ECO:0000313" key="3">
    <source>
        <dbReference type="Proteomes" id="UP000612282"/>
    </source>
</evidence>
<reference evidence="2 3" key="1">
    <citation type="submission" date="2021-01" db="EMBL/GenBank/DDBJ databases">
        <title>Whole genome shotgun sequence of Actinoplanes couchii NBRC 106145.</title>
        <authorList>
            <person name="Komaki H."/>
            <person name="Tamura T."/>
        </authorList>
    </citation>
    <scope>NUCLEOTIDE SEQUENCE [LARGE SCALE GENOMIC DNA]</scope>
    <source>
        <strain evidence="2 3">NBRC 106145</strain>
    </source>
</reference>
<dbReference type="RefSeq" id="WP_203794265.1">
    <property type="nucleotide sequence ID" value="NZ_BAAAQE010000016.1"/>
</dbReference>
<evidence type="ECO:0000256" key="1">
    <source>
        <dbReference type="SAM" id="MobiDB-lite"/>
    </source>
</evidence>
<sequence>MADLPEVQMTAVVTRPDAEAGAEVGSEKIDAQPPIDLELLEEAQWQLQAASPNEAINEILRRFVEAERGRRRAARERLQQMIADGDVTFRDPEAGGE</sequence>
<comment type="caution">
    <text evidence="2">The sequence shown here is derived from an EMBL/GenBank/DDBJ whole genome shotgun (WGS) entry which is preliminary data.</text>
</comment>
<name>A0ABQ3X4B7_9ACTN</name>
<keyword evidence="3" id="KW-1185">Reference proteome</keyword>
<accession>A0ABQ3X4B7</accession>